<dbReference type="OrthoDB" id="5489421at2"/>
<accession>A0A2S6NN53</accession>
<dbReference type="Gene3D" id="3.40.50.150">
    <property type="entry name" value="Vaccinia Virus protein VP39"/>
    <property type="match status" value="1"/>
</dbReference>
<name>A0A2S6NN53_RHOGL</name>
<organism evidence="5 6">
    <name type="scientific">Rhodopila globiformis</name>
    <name type="common">Rhodopseudomonas globiformis</name>
    <dbReference type="NCBI Taxonomy" id="1071"/>
    <lineage>
        <taxon>Bacteria</taxon>
        <taxon>Pseudomonadati</taxon>
        <taxon>Pseudomonadota</taxon>
        <taxon>Alphaproteobacteria</taxon>
        <taxon>Acetobacterales</taxon>
        <taxon>Acetobacteraceae</taxon>
        <taxon>Rhodopila</taxon>
    </lineage>
</organism>
<evidence type="ECO:0000313" key="6">
    <source>
        <dbReference type="Proteomes" id="UP000239724"/>
    </source>
</evidence>
<dbReference type="InterPro" id="IPR029063">
    <property type="entry name" value="SAM-dependent_MTases_sf"/>
</dbReference>
<keyword evidence="1" id="KW-0489">Methyltransferase</keyword>
<feature type="compositionally biased region" description="Low complexity" evidence="3">
    <location>
        <begin position="1"/>
        <end position="26"/>
    </location>
</feature>
<dbReference type="PANTHER" id="PTHR47739">
    <property type="entry name" value="TRNA1(VAL) (ADENINE(37)-N6)-METHYLTRANSFERASE"/>
    <property type="match status" value="1"/>
</dbReference>
<evidence type="ECO:0000256" key="3">
    <source>
        <dbReference type="SAM" id="MobiDB-lite"/>
    </source>
</evidence>
<comment type="caution">
    <text evidence="5">The sequence shown here is derived from an EMBL/GenBank/DDBJ whole genome shotgun (WGS) entry which is preliminary data.</text>
</comment>
<dbReference type="GO" id="GO:0032259">
    <property type="term" value="P:methylation"/>
    <property type="evidence" value="ECO:0007669"/>
    <property type="project" value="UniProtKB-KW"/>
</dbReference>
<evidence type="ECO:0000313" key="5">
    <source>
        <dbReference type="EMBL" id="PPQ38291.1"/>
    </source>
</evidence>
<feature type="region of interest" description="Disordered" evidence="3">
    <location>
        <begin position="1"/>
        <end position="29"/>
    </location>
</feature>
<dbReference type="PANTHER" id="PTHR47739:SF1">
    <property type="entry name" value="TRNA1(VAL) (ADENINE(37)-N6)-METHYLTRANSFERASE"/>
    <property type="match status" value="1"/>
</dbReference>
<sequence length="270" mass="28097">MSAAEPTTTAAAEPPTTAAAEPPTTEGHLLGGRVRYAQPASGFRSGIEPVLLAASVPARPRERVLEAGTGAGAALLCLAARVPAIQAVGVEADAGLAELAAANARANGFADVRIAGGRIETVALDGPFDHALANPPYHAPDGSSSPDARREAAKRGSEALIRGWVDRLGRSLRDRGSLTLILPAGMAPACLAAMTDCHTPCTTIFPLWPKSGRPARLVLLRGIRRGRTPMRLMPGLVLHRPDGTFTDAAQAILRDGRALAIDRDGEPQRD</sequence>
<dbReference type="InterPro" id="IPR007848">
    <property type="entry name" value="Small_mtfrase_dom"/>
</dbReference>
<gene>
    <name evidence="5" type="ORF">CCS01_02365</name>
</gene>
<dbReference type="EMBL" id="NHRY01000041">
    <property type="protein sequence ID" value="PPQ38291.1"/>
    <property type="molecule type" value="Genomic_DNA"/>
</dbReference>
<dbReference type="Proteomes" id="UP000239724">
    <property type="component" value="Unassembled WGS sequence"/>
</dbReference>
<keyword evidence="2" id="KW-0949">S-adenosyl-L-methionine</keyword>
<dbReference type="InterPro" id="IPR050210">
    <property type="entry name" value="tRNA_Adenine-N(6)_MTase"/>
</dbReference>
<dbReference type="AlphaFoldDB" id="A0A2S6NN53"/>
<dbReference type="SUPFAM" id="SSF53335">
    <property type="entry name" value="S-adenosyl-L-methionine-dependent methyltransferases"/>
    <property type="match status" value="1"/>
</dbReference>
<keyword evidence="1" id="KW-0808">Transferase</keyword>
<dbReference type="RefSeq" id="WP_104517239.1">
    <property type="nucleotide sequence ID" value="NZ_NHRY01000041.1"/>
</dbReference>
<feature type="region of interest" description="Disordered" evidence="3">
    <location>
        <begin position="133"/>
        <end position="153"/>
    </location>
</feature>
<keyword evidence="6" id="KW-1185">Reference proteome</keyword>
<protein>
    <recommendedName>
        <fullName evidence="4">Methyltransferase small domain-containing protein</fullName>
    </recommendedName>
</protein>
<feature type="domain" description="Methyltransferase small" evidence="4">
    <location>
        <begin position="51"/>
        <end position="142"/>
    </location>
</feature>
<evidence type="ECO:0000259" key="4">
    <source>
        <dbReference type="Pfam" id="PF05175"/>
    </source>
</evidence>
<proteinExistence type="predicted"/>
<dbReference type="Pfam" id="PF05175">
    <property type="entry name" value="MTS"/>
    <property type="match status" value="1"/>
</dbReference>
<dbReference type="GO" id="GO:0008168">
    <property type="term" value="F:methyltransferase activity"/>
    <property type="evidence" value="ECO:0007669"/>
    <property type="project" value="UniProtKB-KW"/>
</dbReference>
<evidence type="ECO:0000256" key="1">
    <source>
        <dbReference type="ARBA" id="ARBA00022603"/>
    </source>
</evidence>
<reference evidence="5 6" key="1">
    <citation type="journal article" date="2018" name="Arch. Microbiol.">
        <title>New insights into the metabolic potential of the phototrophic purple bacterium Rhodopila globiformis DSM 161(T) from its draft genome sequence and evidence for a vanadium-dependent nitrogenase.</title>
        <authorList>
            <person name="Imhoff J.F."/>
            <person name="Rahn T."/>
            <person name="Kunzel S."/>
            <person name="Neulinger S.C."/>
        </authorList>
    </citation>
    <scope>NUCLEOTIDE SEQUENCE [LARGE SCALE GENOMIC DNA]</scope>
    <source>
        <strain evidence="5 6">DSM 161</strain>
    </source>
</reference>
<evidence type="ECO:0000256" key="2">
    <source>
        <dbReference type="ARBA" id="ARBA00022691"/>
    </source>
</evidence>